<feature type="compositionally biased region" description="Polar residues" evidence="2">
    <location>
        <begin position="311"/>
        <end position="324"/>
    </location>
</feature>
<feature type="repeat" description="TPR" evidence="1">
    <location>
        <begin position="828"/>
        <end position="861"/>
    </location>
</feature>
<dbReference type="InterPro" id="IPR036869">
    <property type="entry name" value="J_dom_sf"/>
</dbReference>
<evidence type="ECO:0000313" key="4">
    <source>
        <dbReference type="EMBL" id="KXS15714.1"/>
    </source>
</evidence>
<feature type="compositionally biased region" description="Gly residues" evidence="2">
    <location>
        <begin position="65"/>
        <end position="75"/>
    </location>
</feature>
<dbReference type="PANTHER" id="PTHR44200">
    <property type="entry name" value="DNAJ HOMOLOG SUBFAMILY C MEMBER 7"/>
    <property type="match status" value="1"/>
</dbReference>
<dbReference type="PROSITE" id="PS50005">
    <property type="entry name" value="TPR"/>
    <property type="match status" value="1"/>
</dbReference>
<name>A0A139AGM1_GONPJ</name>
<gene>
    <name evidence="4" type="ORF">M427DRAFT_32137</name>
</gene>
<feature type="compositionally biased region" description="Basic and acidic residues" evidence="2">
    <location>
        <begin position="551"/>
        <end position="562"/>
    </location>
</feature>
<feature type="compositionally biased region" description="Low complexity" evidence="2">
    <location>
        <begin position="773"/>
        <end position="786"/>
    </location>
</feature>
<sequence>MSAPATESRSEAPETSEMEVPPSESRDDSTRRANGQSGNSNRGGFGRGGRGRGRGGPPFQMNGAAGAGWMGGGGFARHSTAGPAGTNTGGFGGVRMGPNGHFAPGPSPFDFTFRSGTASAQQVPVFGQPSFPGVGMPFVHGGVFVYPGGPNPFAMDQGKRQQPFMFAPPPSPGSGMGATPGMHRAPPRSPPAHAGPGTPPRRTQANVHRDIKVPKPHSSPPGASAAGKDSAMADADIPDSAPTAPIDPQTPSQQERRPDPVQRTDGAQDRRGFTSPAFAPPTAPTFGFLFTAPPTQAQQPAYYPESKSSEPDPSNFNPFAKSNISAPTSAFPPPAAPPSAPPEPPPTVSPDTPASAPSVPPASVPPPASPFGPSPTPPAVHQNTSNERPPPVWISPFAARARPVELSQVFRGPGHLSSSPSPANPSRSTPGKPTPTKTSATATPRPASPVLSPSPSKKRRPERSNTRGDRSGTGGMDVDPHIFVPGSFPSSPSTSPARSTPGAFPFFAGSPLSSRPRSPSDGADMDDGYETAREDNIPSAARYAEGDDDDERARTPTKERPRGKGKNRPVPAQEEDSESEQDVQPEPASQESRGMDWSMPATSPPPTPQTGGSPFSFFAAPPPGAPKTATVPSAPADRERPALFSFGPGSARVPMPPVKEDFDFAFPLGVPDPVNHPNPVPSPPAENGSSAGFAFAFPPPSPAAPPPRDFIPRCRRDQTPPRSPTPPPWSPGVSPERLAGRNLKDPRPKCSRAAGVRVERSKHGLGDSGTHVAGAASAAGGEFATASRPTPSKRKGGRYTALSTASERGDAMDMEKEKSAREREKAEATGLKDEGNRHYRAARYAEARDCYEKAATLHPTPLLHLNMSAVLLKLRKPDLALAHARSALESDSLLEKAYSRATRACVDMGRWDEAAGWAQKGRRAVQKAIEEFGEMDSSGSKPRGHFLEPEAVRVEKVVPHIMSAVRYAGRREYDQASKAVDSAVAGVLGKEASGGMKDPNSDLVPIPLRLFRAQLMLAQCRYVELAKVCTIETTRTMGDGAVGVPDPRWHLLSALCVFLADIVDSDGARSVAMLRGLCVDHPELKETREALDVVSKVVELREKARRLHSAGDGEGARKRWEACLEVLGSWARGQGRGAVYGEGFWWKEEGGIGEDGTWKAKAWRGGAVGGKLEGNLGAGRDAPTTIRHSTSALRLLSLVATRNTLHFSALSATNSSLRTFQHRATFVKVMARRAQAYKDAGRVEESKVDWEWCVELEEKGSEKWNEYNRHLNATLSLLLTEPAAPPNPFTILGVTRKSTAADIRKAFRKLALQWHPDKAKPEDREEAERQFKDVNWANEVLTDPGKRAEWERSEREAEREKERAANSRAGRTGTSDWSKPTGSWHSGSGRGAGSSAAGGTGARQSNGYGGYKYTGYTPSSGAGGYGYGRGYTGYGSPGDGRRPAGGRDSWWGA</sequence>
<feature type="compositionally biased region" description="Gly residues" evidence="2">
    <location>
        <begin position="1421"/>
        <end position="1438"/>
    </location>
</feature>
<organism evidence="4 5">
    <name type="scientific">Gonapodya prolifera (strain JEL478)</name>
    <name type="common">Monoblepharis prolifera</name>
    <dbReference type="NCBI Taxonomy" id="1344416"/>
    <lineage>
        <taxon>Eukaryota</taxon>
        <taxon>Fungi</taxon>
        <taxon>Fungi incertae sedis</taxon>
        <taxon>Chytridiomycota</taxon>
        <taxon>Chytridiomycota incertae sedis</taxon>
        <taxon>Monoblepharidomycetes</taxon>
        <taxon>Monoblepharidales</taxon>
        <taxon>Gonapodyaceae</taxon>
        <taxon>Gonapodya</taxon>
    </lineage>
</organism>
<feature type="compositionally biased region" description="Low complexity" evidence="2">
    <location>
        <begin position="417"/>
        <end position="449"/>
    </location>
</feature>
<evidence type="ECO:0000256" key="1">
    <source>
        <dbReference type="PROSITE-ProRule" id="PRU00339"/>
    </source>
</evidence>
<feature type="compositionally biased region" description="Low complexity" evidence="2">
    <location>
        <begin position="510"/>
        <end position="520"/>
    </location>
</feature>
<dbReference type="SMART" id="SM00271">
    <property type="entry name" value="DnaJ"/>
    <property type="match status" value="1"/>
</dbReference>
<keyword evidence="5" id="KW-1185">Reference proteome</keyword>
<feature type="compositionally biased region" description="Low complexity" evidence="2">
    <location>
        <begin position="284"/>
        <end position="304"/>
    </location>
</feature>
<feature type="compositionally biased region" description="Pro residues" evidence="2">
    <location>
        <begin position="674"/>
        <end position="684"/>
    </location>
</feature>
<feature type="region of interest" description="Disordered" evidence="2">
    <location>
        <begin position="1316"/>
        <end position="1453"/>
    </location>
</feature>
<feature type="compositionally biased region" description="Gly residues" evidence="2">
    <location>
        <begin position="1388"/>
        <end position="1412"/>
    </location>
</feature>
<feature type="compositionally biased region" description="Polar residues" evidence="2">
    <location>
        <begin position="1372"/>
        <end position="1381"/>
    </location>
</feature>
<dbReference type="SUPFAM" id="SSF48452">
    <property type="entry name" value="TPR-like"/>
    <property type="match status" value="1"/>
</dbReference>
<dbReference type="Gene3D" id="1.25.40.10">
    <property type="entry name" value="Tetratricopeptide repeat domain"/>
    <property type="match status" value="1"/>
</dbReference>
<feature type="compositionally biased region" description="Acidic residues" evidence="2">
    <location>
        <begin position="573"/>
        <end position="583"/>
    </location>
</feature>
<dbReference type="PRINTS" id="PR00625">
    <property type="entry name" value="JDOMAIN"/>
</dbReference>
<proteinExistence type="predicted"/>
<feature type="compositionally biased region" description="Basic and acidic residues" evidence="2">
    <location>
        <begin position="807"/>
        <end position="818"/>
    </location>
</feature>
<feature type="compositionally biased region" description="Low complexity" evidence="2">
    <location>
        <begin position="609"/>
        <end position="619"/>
    </location>
</feature>
<evidence type="ECO:0000259" key="3">
    <source>
        <dbReference type="PROSITE" id="PS50076"/>
    </source>
</evidence>
<keyword evidence="1" id="KW-0802">TPR repeat</keyword>
<dbReference type="OrthoDB" id="10250354at2759"/>
<protein>
    <recommendedName>
        <fullName evidence="3">J domain-containing protein</fullName>
    </recommendedName>
</protein>
<dbReference type="InterPro" id="IPR052758">
    <property type="entry name" value="SRC_co-chaperone"/>
</dbReference>
<feature type="compositionally biased region" description="Pro residues" evidence="2">
    <location>
        <begin position="358"/>
        <end position="378"/>
    </location>
</feature>
<feature type="compositionally biased region" description="Low complexity" evidence="2">
    <location>
        <begin position="685"/>
        <end position="696"/>
    </location>
</feature>
<dbReference type="SMART" id="SM00028">
    <property type="entry name" value="TPR"/>
    <property type="match status" value="2"/>
</dbReference>
<accession>A0A139AGM1</accession>
<feature type="compositionally biased region" description="Pro residues" evidence="2">
    <location>
        <begin position="721"/>
        <end position="730"/>
    </location>
</feature>
<dbReference type="CDD" id="cd06257">
    <property type="entry name" value="DnaJ"/>
    <property type="match status" value="1"/>
</dbReference>
<feature type="compositionally biased region" description="Basic and acidic residues" evidence="2">
    <location>
        <begin position="1344"/>
        <end position="1365"/>
    </location>
</feature>
<dbReference type="STRING" id="1344416.A0A139AGM1"/>
<dbReference type="Gene3D" id="1.10.287.110">
    <property type="entry name" value="DnaJ domain"/>
    <property type="match status" value="1"/>
</dbReference>
<feature type="compositionally biased region" description="Basic and acidic residues" evidence="2">
    <location>
        <begin position="254"/>
        <end position="272"/>
    </location>
</feature>
<feature type="compositionally biased region" description="Basic and acidic residues" evidence="2">
    <location>
        <begin position="1316"/>
        <end position="1332"/>
    </location>
</feature>
<dbReference type="PROSITE" id="PS50076">
    <property type="entry name" value="DNAJ_2"/>
    <property type="match status" value="1"/>
</dbReference>
<feature type="region of interest" description="Disordered" evidence="2">
    <location>
        <begin position="1"/>
        <end position="105"/>
    </location>
</feature>
<feature type="compositionally biased region" description="Pro residues" evidence="2">
    <location>
        <begin position="330"/>
        <end position="348"/>
    </location>
</feature>
<feature type="domain" description="J" evidence="3">
    <location>
        <begin position="1287"/>
        <end position="1354"/>
    </location>
</feature>
<feature type="compositionally biased region" description="Pro residues" evidence="2">
    <location>
        <begin position="697"/>
        <end position="709"/>
    </location>
</feature>
<feature type="compositionally biased region" description="Basic and acidic residues" evidence="2">
    <location>
        <begin position="710"/>
        <end position="719"/>
    </location>
</feature>
<dbReference type="PANTHER" id="PTHR44200:SF1">
    <property type="entry name" value="DNAJ HOMOLOG SUBFAMILY C MEMBER 7"/>
    <property type="match status" value="1"/>
</dbReference>
<evidence type="ECO:0000313" key="5">
    <source>
        <dbReference type="Proteomes" id="UP000070544"/>
    </source>
</evidence>
<evidence type="ECO:0000256" key="2">
    <source>
        <dbReference type="SAM" id="MobiDB-lite"/>
    </source>
</evidence>
<dbReference type="InterPro" id="IPR019734">
    <property type="entry name" value="TPR_rpt"/>
</dbReference>
<dbReference type="InterPro" id="IPR001623">
    <property type="entry name" value="DnaJ_domain"/>
</dbReference>
<reference evidence="4 5" key="1">
    <citation type="journal article" date="2015" name="Genome Biol. Evol.">
        <title>Phylogenomic analyses indicate that early fungi evolved digesting cell walls of algal ancestors of land plants.</title>
        <authorList>
            <person name="Chang Y."/>
            <person name="Wang S."/>
            <person name="Sekimoto S."/>
            <person name="Aerts A.L."/>
            <person name="Choi C."/>
            <person name="Clum A."/>
            <person name="LaButti K.M."/>
            <person name="Lindquist E.A."/>
            <person name="Yee Ngan C."/>
            <person name="Ohm R.A."/>
            <person name="Salamov A.A."/>
            <person name="Grigoriev I.V."/>
            <person name="Spatafora J.W."/>
            <person name="Berbee M.L."/>
        </authorList>
    </citation>
    <scope>NUCLEOTIDE SEQUENCE [LARGE SCALE GENOMIC DNA]</scope>
    <source>
        <strain evidence="4 5">JEL478</strain>
    </source>
</reference>
<feature type="region of interest" description="Disordered" evidence="2">
    <location>
        <begin position="669"/>
        <end position="818"/>
    </location>
</feature>
<feature type="region of interest" description="Disordered" evidence="2">
    <location>
        <begin position="154"/>
        <end position="654"/>
    </location>
</feature>
<dbReference type="InterPro" id="IPR011990">
    <property type="entry name" value="TPR-like_helical_dom_sf"/>
</dbReference>
<feature type="compositionally biased region" description="Low complexity" evidence="2">
    <location>
        <begin position="485"/>
        <end position="503"/>
    </location>
</feature>
<dbReference type="Pfam" id="PF00226">
    <property type="entry name" value="DnaJ"/>
    <property type="match status" value="1"/>
</dbReference>
<dbReference type="SUPFAM" id="SSF46565">
    <property type="entry name" value="Chaperone J-domain"/>
    <property type="match status" value="1"/>
</dbReference>
<dbReference type="EMBL" id="KQ965760">
    <property type="protein sequence ID" value="KXS15714.1"/>
    <property type="molecule type" value="Genomic_DNA"/>
</dbReference>
<feature type="compositionally biased region" description="Basic and acidic residues" evidence="2">
    <location>
        <begin position="738"/>
        <end position="748"/>
    </location>
</feature>
<dbReference type="Proteomes" id="UP000070544">
    <property type="component" value="Unassembled WGS sequence"/>
</dbReference>
<dbReference type="OMA" id="VEMAHEP"/>